<name>A0A2W5KW55_ANCNO</name>
<proteinExistence type="predicted"/>
<dbReference type="SMART" id="SM01118">
    <property type="entry name" value="CYTH"/>
    <property type="match status" value="1"/>
</dbReference>
<dbReference type="InterPro" id="IPR033469">
    <property type="entry name" value="CYTH-like_dom_sf"/>
</dbReference>
<evidence type="ECO:0000313" key="4">
    <source>
        <dbReference type="Proteomes" id="UP000249577"/>
    </source>
</evidence>
<dbReference type="EMBL" id="QFPN01000001">
    <property type="protein sequence ID" value="PZQ18975.1"/>
    <property type="molecule type" value="Genomic_DNA"/>
</dbReference>
<dbReference type="PANTHER" id="PTHR39569:SF1">
    <property type="entry name" value="INORGANIC TRIPHOSPHATASE"/>
    <property type="match status" value="1"/>
</dbReference>
<dbReference type="SMART" id="SM00880">
    <property type="entry name" value="CHAD"/>
    <property type="match status" value="1"/>
</dbReference>
<dbReference type="Gene3D" id="1.40.20.10">
    <property type="entry name" value="CHAD domain"/>
    <property type="match status" value="1"/>
</dbReference>
<evidence type="ECO:0000259" key="2">
    <source>
        <dbReference type="PROSITE" id="PS51708"/>
    </source>
</evidence>
<dbReference type="AlphaFoldDB" id="A0A2W5KW55"/>
<dbReference type="Proteomes" id="UP000249577">
    <property type="component" value="Unassembled WGS sequence"/>
</dbReference>
<dbReference type="InterPro" id="IPR023577">
    <property type="entry name" value="CYTH_domain"/>
</dbReference>
<accession>A0A2W5KW55</accession>
<dbReference type="InterPro" id="IPR007899">
    <property type="entry name" value="CHAD_dom"/>
</dbReference>
<dbReference type="GO" id="GO:0050355">
    <property type="term" value="F:inorganic triphosphate phosphatase activity"/>
    <property type="evidence" value="ECO:0007669"/>
    <property type="project" value="InterPro"/>
</dbReference>
<dbReference type="PROSITE" id="PS51708">
    <property type="entry name" value="CHAD"/>
    <property type="match status" value="1"/>
</dbReference>
<dbReference type="Pfam" id="PF05235">
    <property type="entry name" value="CHAD"/>
    <property type="match status" value="1"/>
</dbReference>
<dbReference type="InterPro" id="IPR038186">
    <property type="entry name" value="CHAD_dom_sf"/>
</dbReference>
<comment type="caution">
    <text evidence="3">The sequence shown here is derived from an EMBL/GenBank/DDBJ whole genome shotgun (WGS) entry which is preliminary data.</text>
</comment>
<dbReference type="Pfam" id="PF01928">
    <property type="entry name" value="CYTH"/>
    <property type="match status" value="1"/>
</dbReference>
<dbReference type="Gene3D" id="2.40.320.10">
    <property type="entry name" value="Hypothetical Protein Pfu-838710-001"/>
    <property type="match status" value="1"/>
</dbReference>
<feature type="domain" description="CYTH" evidence="1">
    <location>
        <begin position="4"/>
        <end position="202"/>
    </location>
</feature>
<evidence type="ECO:0000259" key="1">
    <source>
        <dbReference type="PROSITE" id="PS51707"/>
    </source>
</evidence>
<organism evidence="3 4">
    <name type="scientific">Ancylobacter novellus</name>
    <name type="common">Thiobacillus novellus</name>
    <dbReference type="NCBI Taxonomy" id="921"/>
    <lineage>
        <taxon>Bacteria</taxon>
        <taxon>Pseudomonadati</taxon>
        <taxon>Pseudomonadota</taxon>
        <taxon>Alphaproteobacteria</taxon>
        <taxon>Hyphomicrobiales</taxon>
        <taxon>Xanthobacteraceae</taxon>
        <taxon>Ancylobacter</taxon>
    </lineage>
</organism>
<protein>
    <submittedName>
        <fullName evidence="3">Inorganic triphosphatase</fullName>
    </submittedName>
</protein>
<feature type="domain" description="CHAD" evidence="2">
    <location>
        <begin position="217"/>
        <end position="514"/>
    </location>
</feature>
<dbReference type="InterPro" id="IPR039013">
    <property type="entry name" value="YgiF"/>
</dbReference>
<gene>
    <name evidence="3" type="ORF">DI565_00820</name>
</gene>
<reference evidence="3 4" key="1">
    <citation type="submission" date="2017-08" db="EMBL/GenBank/DDBJ databases">
        <title>Infants hospitalized years apart are colonized by the same room-sourced microbial strains.</title>
        <authorList>
            <person name="Brooks B."/>
            <person name="Olm M.R."/>
            <person name="Firek B.A."/>
            <person name="Baker R."/>
            <person name="Thomas B.C."/>
            <person name="Morowitz M.J."/>
            <person name="Banfield J.F."/>
        </authorList>
    </citation>
    <scope>NUCLEOTIDE SEQUENCE [LARGE SCALE GENOMIC DNA]</scope>
    <source>
        <strain evidence="3">S2_005_003_R2_43</strain>
    </source>
</reference>
<dbReference type="PANTHER" id="PTHR39569">
    <property type="entry name" value="INORGANIC TRIPHOSPHATASE"/>
    <property type="match status" value="1"/>
</dbReference>
<dbReference type="GO" id="GO:0046872">
    <property type="term" value="F:metal ion binding"/>
    <property type="evidence" value="ECO:0007669"/>
    <property type="project" value="TreeGrafter"/>
</dbReference>
<evidence type="ECO:0000313" key="3">
    <source>
        <dbReference type="EMBL" id="PZQ18975.1"/>
    </source>
</evidence>
<dbReference type="PROSITE" id="PS51707">
    <property type="entry name" value="CYTH"/>
    <property type="match status" value="1"/>
</dbReference>
<sequence length="514" mass="57070">MTPDREIELKLACDPSALDALTRSPALADVGRVETTRLSSTYFDTHDRRLAGARATLRIRDLGDGRRVQTVKTAGDGLFERGEWERDVTTPDPDIALLADTPVAGLIAGDDPLDALFTVSVERTIRRVRHRRSSVEVAIDVGRVFKSEDPEASLPICEIELELKSGKAEDLFSLAGVLMQAAPLRLGVVTKSARGHALLDGRLSDVAHANPVVFAEDETAAGAFRSVANACLTQLRVNEDVMLARRDPDALHQLRVAIRRLRSAFSLFGPLLDHARFEELKAELKRLSEPLGPARDLDVFLAGALTDERERRPEEPGLKALEKQIQIRKSRAYDAALETLRSPEWRRLVVDLAGWINAGAWLSPRDPERRALVEGPARNFAASVLDKRFARLRKKSRRIAKIGDEERHQVRIAAKKLRYGVEFFSTLFENKPKREKRRVDFLKAVKKLQGRLGDLNDVANGHELMADAARSGRTRSAAFAAGVTAADVDARAEPLMEEAKAARKAFSDAKPFWR</sequence>
<dbReference type="CDD" id="cd07756">
    <property type="entry name" value="CYTH-like_Pase_CHAD"/>
    <property type="match status" value="1"/>
</dbReference>
<dbReference type="SUPFAM" id="SSF55154">
    <property type="entry name" value="CYTH-like phosphatases"/>
    <property type="match status" value="1"/>
</dbReference>